<dbReference type="InterPro" id="IPR003593">
    <property type="entry name" value="AAA+_ATPase"/>
</dbReference>
<dbReference type="SUPFAM" id="SSF52540">
    <property type="entry name" value="P-loop containing nucleoside triphosphate hydrolases"/>
    <property type="match status" value="1"/>
</dbReference>
<dbReference type="Pfam" id="PF00005">
    <property type="entry name" value="ABC_tran"/>
    <property type="match status" value="1"/>
</dbReference>
<dbReference type="GO" id="GO:0005524">
    <property type="term" value="F:ATP binding"/>
    <property type="evidence" value="ECO:0007669"/>
    <property type="project" value="UniProtKB-KW"/>
</dbReference>
<name>A0A1H0YCH0_9MICO</name>
<dbReference type="Proteomes" id="UP000182690">
    <property type="component" value="Unassembled WGS sequence"/>
</dbReference>
<evidence type="ECO:0000313" key="6">
    <source>
        <dbReference type="EMBL" id="SDQ12773.1"/>
    </source>
</evidence>
<evidence type="ECO:0000256" key="2">
    <source>
        <dbReference type="ARBA" id="ARBA00022448"/>
    </source>
</evidence>
<dbReference type="EMBL" id="FNKB01000001">
    <property type="protein sequence ID" value="SDQ12773.1"/>
    <property type="molecule type" value="Genomic_DNA"/>
</dbReference>
<dbReference type="RefSeq" id="WP_010155473.1">
    <property type="nucleotide sequence ID" value="NZ_FNKB01000001.1"/>
</dbReference>
<dbReference type="InterPro" id="IPR050319">
    <property type="entry name" value="ABC_transp_ATP-bind"/>
</dbReference>
<evidence type="ECO:0000259" key="5">
    <source>
        <dbReference type="PROSITE" id="PS50893"/>
    </source>
</evidence>
<dbReference type="eggNOG" id="COG4608">
    <property type="taxonomic scope" value="Bacteria"/>
</dbReference>
<dbReference type="OrthoDB" id="8481147at2"/>
<dbReference type="PROSITE" id="PS00211">
    <property type="entry name" value="ABC_TRANSPORTER_1"/>
    <property type="match status" value="1"/>
</dbReference>
<dbReference type="PANTHER" id="PTHR43776">
    <property type="entry name" value="TRANSPORT ATP-BINDING PROTEIN"/>
    <property type="match status" value="1"/>
</dbReference>
<organism evidence="6 7">
    <name type="scientific">Leucobacter chromiiresistens</name>
    <dbReference type="NCBI Taxonomy" id="1079994"/>
    <lineage>
        <taxon>Bacteria</taxon>
        <taxon>Bacillati</taxon>
        <taxon>Actinomycetota</taxon>
        <taxon>Actinomycetes</taxon>
        <taxon>Micrococcales</taxon>
        <taxon>Microbacteriaceae</taxon>
        <taxon>Leucobacter</taxon>
    </lineage>
</organism>
<accession>A0A1H0YCH0</accession>
<dbReference type="GO" id="GO:0016887">
    <property type="term" value="F:ATP hydrolysis activity"/>
    <property type="evidence" value="ECO:0007669"/>
    <property type="project" value="InterPro"/>
</dbReference>
<evidence type="ECO:0000256" key="3">
    <source>
        <dbReference type="ARBA" id="ARBA00022741"/>
    </source>
</evidence>
<keyword evidence="4 6" id="KW-0067">ATP-binding</keyword>
<proteinExistence type="inferred from homology"/>
<comment type="similarity">
    <text evidence="1">Belongs to the ABC transporter superfamily.</text>
</comment>
<feature type="domain" description="ABC transporter" evidence="5">
    <location>
        <begin position="4"/>
        <end position="243"/>
    </location>
</feature>
<protein>
    <submittedName>
        <fullName evidence="6">Peptide/nickel transport system ATP-binding protein</fullName>
    </submittedName>
</protein>
<dbReference type="GO" id="GO:0055085">
    <property type="term" value="P:transmembrane transport"/>
    <property type="evidence" value="ECO:0007669"/>
    <property type="project" value="UniProtKB-ARBA"/>
</dbReference>
<evidence type="ECO:0000256" key="1">
    <source>
        <dbReference type="ARBA" id="ARBA00005417"/>
    </source>
</evidence>
<evidence type="ECO:0000256" key="4">
    <source>
        <dbReference type="ARBA" id="ARBA00022840"/>
    </source>
</evidence>
<gene>
    <name evidence="6" type="ORF">SAMN04488565_0736</name>
</gene>
<dbReference type="InterPro" id="IPR027417">
    <property type="entry name" value="P-loop_NTPase"/>
</dbReference>
<evidence type="ECO:0000313" key="7">
    <source>
        <dbReference type="Proteomes" id="UP000182690"/>
    </source>
</evidence>
<dbReference type="PANTHER" id="PTHR43776:SF7">
    <property type="entry name" value="D,D-DIPEPTIDE TRANSPORT ATP-BINDING PROTEIN DDPF-RELATED"/>
    <property type="match status" value="1"/>
</dbReference>
<dbReference type="Gene3D" id="3.40.50.300">
    <property type="entry name" value="P-loop containing nucleotide triphosphate hydrolases"/>
    <property type="match status" value="1"/>
</dbReference>
<reference evidence="6 7" key="1">
    <citation type="submission" date="2016-10" db="EMBL/GenBank/DDBJ databases">
        <authorList>
            <person name="de Groot N.N."/>
        </authorList>
    </citation>
    <scope>NUCLEOTIDE SEQUENCE [LARGE SCALE GENOMIC DNA]</scope>
    <source>
        <strain evidence="6 7">DSM 22788</strain>
    </source>
</reference>
<keyword evidence="3" id="KW-0547">Nucleotide-binding</keyword>
<dbReference type="InterPro" id="IPR017871">
    <property type="entry name" value="ABC_transporter-like_CS"/>
</dbReference>
<dbReference type="STRING" id="1079994.SAMN04488565_0736"/>
<dbReference type="PROSITE" id="PS50893">
    <property type="entry name" value="ABC_TRANSPORTER_2"/>
    <property type="match status" value="1"/>
</dbReference>
<dbReference type="InterPro" id="IPR003439">
    <property type="entry name" value="ABC_transporter-like_ATP-bd"/>
</dbReference>
<keyword evidence="2" id="KW-0813">Transport</keyword>
<dbReference type="AlphaFoldDB" id="A0A1H0YCH0"/>
<dbReference type="SMART" id="SM00382">
    <property type="entry name" value="AAA"/>
    <property type="match status" value="1"/>
</dbReference>
<sequence>MSVIEASGVDFSYGSRRILTGVDLAVEPGGSVGIVGESGAGKSTLLSLLLGLASPQRGEIRFDGAPLRLRDRALMRRFRSGVQVVFQDPYSSLDPRQRIDRIVAEPLESLGLARGAEALERVRAALESVGMPADAARRYPHEFSGGQRQRIAIARATVVRPRVLVADEPVSALDVSTRTQVIELINRLRADHGLALVMVSHDLGAVAATCDRTVVLEGGRVVESGATGALLAAPREAYTQRLIAAIPRLPPA</sequence>
<dbReference type="CDD" id="cd03257">
    <property type="entry name" value="ABC_NikE_OppD_transporters"/>
    <property type="match status" value="1"/>
</dbReference>